<evidence type="ECO:0000256" key="9">
    <source>
        <dbReference type="ARBA" id="ARBA00060298"/>
    </source>
</evidence>
<feature type="transmembrane region" description="Helical" evidence="12">
    <location>
        <begin position="150"/>
        <end position="170"/>
    </location>
</feature>
<evidence type="ECO:0000259" key="13">
    <source>
        <dbReference type="PROSITE" id="PS50928"/>
    </source>
</evidence>
<evidence type="ECO:0000256" key="8">
    <source>
        <dbReference type="ARBA" id="ARBA00023136"/>
    </source>
</evidence>
<gene>
    <name evidence="14" type="ORF">SAMN02745148_00549</name>
</gene>
<dbReference type="EMBL" id="FQUJ01000003">
    <property type="protein sequence ID" value="SHE53201.1"/>
    <property type="molecule type" value="Genomic_DNA"/>
</dbReference>
<dbReference type="SUPFAM" id="SSF161098">
    <property type="entry name" value="MetI-like"/>
    <property type="match status" value="1"/>
</dbReference>
<keyword evidence="5 12" id="KW-0812">Transmembrane</keyword>
<evidence type="ECO:0000256" key="1">
    <source>
        <dbReference type="ARBA" id="ARBA00004429"/>
    </source>
</evidence>
<dbReference type="GO" id="GO:0022857">
    <property type="term" value="F:transmembrane transporter activity"/>
    <property type="evidence" value="ECO:0007669"/>
    <property type="project" value="InterPro"/>
</dbReference>
<evidence type="ECO:0000256" key="3">
    <source>
        <dbReference type="ARBA" id="ARBA00022448"/>
    </source>
</evidence>
<keyword evidence="3 12" id="KW-0813">Transport</keyword>
<dbReference type="Gene3D" id="1.10.3720.10">
    <property type="entry name" value="MetI-like"/>
    <property type="match status" value="1"/>
</dbReference>
<keyword evidence="6" id="KW-0029">Amino-acid transport</keyword>
<evidence type="ECO:0000256" key="4">
    <source>
        <dbReference type="ARBA" id="ARBA00022475"/>
    </source>
</evidence>
<dbReference type="Proteomes" id="UP000184346">
    <property type="component" value="Unassembled WGS sequence"/>
</dbReference>
<evidence type="ECO:0000256" key="11">
    <source>
        <dbReference type="ARBA" id="ARBA00073645"/>
    </source>
</evidence>
<dbReference type="RefSeq" id="WP_072819529.1">
    <property type="nucleotide sequence ID" value="NZ_FQUJ01000003.1"/>
</dbReference>
<feature type="transmembrane region" description="Helical" evidence="12">
    <location>
        <begin position="56"/>
        <end position="78"/>
    </location>
</feature>
<evidence type="ECO:0000313" key="14">
    <source>
        <dbReference type="EMBL" id="SHE53201.1"/>
    </source>
</evidence>
<dbReference type="PANTHER" id="PTHR30614:SF1">
    <property type="entry name" value="GLUTAMATE_ASPARTATE IMPORT PERMEASE PROTEIN GLTK"/>
    <property type="match status" value="1"/>
</dbReference>
<dbReference type="Pfam" id="PF00528">
    <property type="entry name" value="BPD_transp_1"/>
    <property type="match status" value="1"/>
</dbReference>
<keyword evidence="4" id="KW-1003">Cell membrane</keyword>
<comment type="function">
    <text evidence="9">Part of the ABC transporter complex GltIJKL involved in glutamate and aspartate uptake. Probably responsible for the translocation of the substrate across the membrane.</text>
</comment>
<dbReference type="PROSITE" id="PS50928">
    <property type="entry name" value="ABC_TM1"/>
    <property type="match status" value="1"/>
</dbReference>
<feature type="transmembrane region" description="Helical" evidence="12">
    <location>
        <begin position="20"/>
        <end position="44"/>
    </location>
</feature>
<keyword evidence="15" id="KW-1185">Reference proteome</keyword>
<protein>
    <recommendedName>
        <fullName evidence="11">Glutamate/aspartate import permease protein GltK</fullName>
    </recommendedName>
</protein>
<evidence type="ECO:0000256" key="7">
    <source>
        <dbReference type="ARBA" id="ARBA00022989"/>
    </source>
</evidence>
<dbReference type="PANTHER" id="PTHR30614">
    <property type="entry name" value="MEMBRANE COMPONENT OF AMINO ACID ABC TRANSPORTER"/>
    <property type="match status" value="1"/>
</dbReference>
<feature type="domain" description="ABC transmembrane type-1" evidence="13">
    <location>
        <begin position="20"/>
        <end position="209"/>
    </location>
</feature>
<dbReference type="CDD" id="cd06261">
    <property type="entry name" value="TM_PBP2"/>
    <property type="match status" value="1"/>
</dbReference>
<dbReference type="InterPro" id="IPR010065">
    <property type="entry name" value="AA_ABC_transptr_permease_3TM"/>
</dbReference>
<dbReference type="FunFam" id="1.10.3720.10:FF:000006">
    <property type="entry name" value="Glutamate/aspartate ABC transporter, permease protein GltK"/>
    <property type="match status" value="1"/>
</dbReference>
<evidence type="ECO:0000256" key="5">
    <source>
        <dbReference type="ARBA" id="ARBA00022692"/>
    </source>
</evidence>
<dbReference type="NCBIfam" id="TIGR01726">
    <property type="entry name" value="HEQRo_perm_3TM"/>
    <property type="match status" value="1"/>
</dbReference>
<sequence>MGDFDFQVIIESLPFLFDGLLISFQLTFLALIAGLAWGTILAVMRIWGPAPLRWFSAVYVNIFRSIPLILVIFWFYFLVPLLIGRPVGNFTSALIAFSLFEAAYYAEIMRAGLNSVSRGQVYAGLAIGLSPRQNLQYVILPQAFRNMIPVLLTQAIILFQDTSLVYVVALSDFMTSASVVAKVEGRLAEMYLFAALVYFVICFSGSLLVKHLQKKKVA</sequence>
<dbReference type="InterPro" id="IPR035906">
    <property type="entry name" value="MetI-like_sf"/>
</dbReference>
<accession>A0A1M4U8J7</accession>
<dbReference type="InterPro" id="IPR000515">
    <property type="entry name" value="MetI-like"/>
</dbReference>
<dbReference type="InterPro" id="IPR043429">
    <property type="entry name" value="ArtM/GltK/GlnP/TcyL/YhdX-like"/>
</dbReference>
<evidence type="ECO:0000256" key="2">
    <source>
        <dbReference type="ARBA" id="ARBA00010072"/>
    </source>
</evidence>
<dbReference type="GO" id="GO:0006865">
    <property type="term" value="P:amino acid transport"/>
    <property type="evidence" value="ECO:0007669"/>
    <property type="project" value="UniProtKB-KW"/>
</dbReference>
<evidence type="ECO:0000256" key="6">
    <source>
        <dbReference type="ARBA" id="ARBA00022970"/>
    </source>
</evidence>
<comment type="subcellular location">
    <subcellularLocation>
        <location evidence="1">Cell inner membrane</location>
        <topology evidence="1">Multi-pass membrane protein</topology>
    </subcellularLocation>
    <subcellularLocation>
        <location evidence="12">Cell membrane</location>
        <topology evidence="12">Multi-pass membrane protein</topology>
    </subcellularLocation>
</comment>
<comment type="similarity">
    <text evidence="2">Belongs to the binding-protein-dependent transport system permease family. HisMQ subfamily.</text>
</comment>
<comment type="subunit">
    <text evidence="10">The complex is composed of two ATP-binding proteins (GltL), two transmembrane proteins (GltJ and GltK) and a solute-binding protein (GltI).</text>
</comment>
<feature type="transmembrane region" description="Helical" evidence="12">
    <location>
        <begin position="190"/>
        <end position="209"/>
    </location>
</feature>
<dbReference type="AlphaFoldDB" id="A0A1M4U8J7"/>
<keyword evidence="7 12" id="KW-1133">Transmembrane helix</keyword>
<evidence type="ECO:0000256" key="12">
    <source>
        <dbReference type="RuleBase" id="RU363032"/>
    </source>
</evidence>
<dbReference type="GO" id="GO:0043190">
    <property type="term" value="C:ATP-binding cassette (ABC) transporter complex"/>
    <property type="evidence" value="ECO:0007669"/>
    <property type="project" value="InterPro"/>
</dbReference>
<proteinExistence type="inferred from homology"/>
<organism evidence="14 15">
    <name type="scientific">Modicisalibacter ilicicola DSM 19980</name>
    <dbReference type="NCBI Taxonomy" id="1121942"/>
    <lineage>
        <taxon>Bacteria</taxon>
        <taxon>Pseudomonadati</taxon>
        <taxon>Pseudomonadota</taxon>
        <taxon>Gammaproteobacteria</taxon>
        <taxon>Oceanospirillales</taxon>
        <taxon>Halomonadaceae</taxon>
        <taxon>Modicisalibacter</taxon>
    </lineage>
</organism>
<evidence type="ECO:0000313" key="15">
    <source>
        <dbReference type="Proteomes" id="UP000184346"/>
    </source>
</evidence>
<dbReference type="STRING" id="1121942.SAMN02745148_00549"/>
<name>A0A1M4U8J7_9GAMM</name>
<dbReference type="OrthoDB" id="9809799at2"/>
<evidence type="ECO:0000256" key="10">
    <source>
        <dbReference type="ARBA" id="ARBA00062718"/>
    </source>
</evidence>
<keyword evidence="8 12" id="KW-0472">Membrane</keyword>
<reference evidence="14 15" key="1">
    <citation type="submission" date="2016-11" db="EMBL/GenBank/DDBJ databases">
        <authorList>
            <person name="Jaros S."/>
            <person name="Januszkiewicz K."/>
            <person name="Wedrychowicz H."/>
        </authorList>
    </citation>
    <scope>NUCLEOTIDE SEQUENCE [LARGE SCALE GENOMIC DNA]</scope>
    <source>
        <strain evidence="14 15">DSM 19980</strain>
    </source>
</reference>